<dbReference type="STRING" id="1513793.SAMN06296036_11784"/>
<evidence type="ECO:0000313" key="2">
    <source>
        <dbReference type="Proteomes" id="UP000192907"/>
    </source>
</evidence>
<dbReference type="EMBL" id="FWZT01000017">
    <property type="protein sequence ID" value="SMF55159.1"/>
    <property type="molecule type" value="Genomic_DNA"/>
</dbReference>
<dbReference type="AlphaFoldDB" id="A0A1Y6CCU9"/>
<organism evidence="1 2">
    <name type="scientific">Pseudobacteriovorax antillogorgiicola</name>
    <dbReference type="NCBI Taxonomy" id="1513793"/>
    <lineage>
        <taxon>Bacteria</taxon>
        <taxon>Pseudomonadati</taxon>
        <taxon>Bdellovibrionota</taxon>
        <taxon>Oligoflexia</taxon>
        <taxon>Oligoflexales</taxon>
        <taxon>Pseudobacteriovoracaceae</taxon>
        <taxon>Pseudobacteriovorax</taxon>
    </lineage>
</organism>
<keyword evidence="2" id="KW-1185">Reference proteome</keyword>
<evidence type="ECO:0000313" key="1">
    <source>
        <dbReference type="EMBL" id="SMF55159.1"/>
    </source>
</evidence>
<dbReference type="Proteomes" id="UP000192907">
    <property type="component" value="Unassembled WGS sequence"/>
</dbReference>
<reference evidence="2" key="1">
    <citation type="submission" date="2017-04" db="EMBL/GenBank/DDBJ databases">
        <authorList>
            <person name="Varghese N."/>
            <person name="Submissions S."/>
        </authorList>
    </citation>
    <scope>NUCLEOTIDE SEQUENCE [LARGE SCALE GENOMIC DNA]</scope>
    <source>
        <strain evidence="2">RKEM611</strain>
    </source>
</reference>
<name>A0A1Y6CCU9_9BACT</name>
<gene>
    <name evidence="1" type="ORF">SAMN06296036_11784</name>
</gene>
<proteinExistence type="predicted"/>
<protein>
    <submittedName>
        <fullName evidence="1">Uncharacterized protein</fullName>
    </submittedName>
</protein>
<sequence length="345" mass="38885">MKNLFYTLGLLAISPTVFGSSSPERSHINTQECVDFAKFVRPSINPQLLSSRYDFFRDNGDSWNFKGQGFELDLSSRDKLSASFEIISPTNKKLETVQVECDIPKSFTIALEARVGLKVPHAVKDYFIRGTEESRAGVYSNIAGRKAFFWFLEEIPGVPPSYDRHEIARLGLNNDNTEILDRKLGDTQNIQALALSIENPGDASGLKPWIKIQSTNDQGNFESFIINADVDFSRELKPVDLFSMFDIANVDSTQYLVARNSQLVDSCNDLSATCIKAKRYIPDLAIRSYVSQGQFVARMVLRTGPFSYYLNRYEFSENRVEILSSEFGSSLTELGLPWLEARSGR</sequence>
<accession>A0A1Y6CCU9</accession>
<dbReference type="RefSeq" id="WP_132322060.1">
    <property type="nucleotide sequence ID" value="NZ_FWZT01000017.1"/>
</dbReference>